<evidence type="ECO:0000313" key="3">
    <source>
        <dbReference type="Proteomes" id="UP000094056"/>
    </source>
</evidence>
<keyword evidence="1" id="KW-0472">Membrane</keyword>
<evidence type="ECO:0000313" key="2">
    <source>
        <dbReference type="EMBL" id="ODS34436.1"/>
    </source>
</evidence>
<feature type="transmembrane region" description="Helical" evidence="1">
    <location>
        <begin position="57"/>
        <end position="74"/>
    </location>
</feature>
<proteinExistence type="predicted"/>
<accession>A0A1E3XFK9</accession>
<evidence type="ECO:0000256" key="1">
    <source>
        <dbReference type="SAM" id="Phobius"/>
    </source>
</evidence>
<keyword evidence="1" id="KW-1133">Transmembrane helix</keyword>
<organism evidence="2 3">
    <name type="scientific">Candidatus Scalindua rubra</name>
    <dbReference type="NCBI Taxonomy" id="1872076"/>
    <lineage>
        <taxon>Bacteria</taxon>
        <taxon>Pseudomonadati</taxon>
        <taxon>Planctomycetota</taxon>
        <taxon>Candidatus Brocadiia</taxon>
        <taxon>Candidatus Brocadiales</taxon>
        <taxon>Candidatus Scalinduaceae</taxon>
        <taxon>Candidatus Scalindua</taxon>
    </lineage>
</organism>
<dbReference type="EMBL" id="MAYW01000007">
    <property type="protein sequence ID" value="ODS34436.1"/>
    <property type="molecule type" value="Genomic_DNA"/>
</dbReference>
<sequence>MTYSLKQLRGIDIEELISEHDKLAEHLVPSVNYYLEEISRRDQDKQTKVTLSYTKRIFWFTAVVTIATIVNVIVTL</sequence>
<protein>
    <submittedName>
        <fullName evidence="2">Uncharacterized protein</fullName>
    </submittedName>
</protein>
<dbReference type="Proteomes" id="UP000094056">
    <property type="component" value="Unassembled WGS sequence"/>
</dbReference>
<comment type="caution">
    <text evidence="2">The sequence shown here is derived from an EMBL/GenBank/DDBJ whole genome shotgun (WGS) entry which is preliminary data.</text>
</comment>
<reference evidence="2 3" key="1">
    <citation type="submission" date="2016-07" db="EMBL/GenBank/DDBJ databases">
        <title>Draft genome of Scalindua rubra, obtained from a brine-seawater interface in the Red Sea, sheds light on salt adaptation in anammox bacteria.</title>
        <authorList>
            <person name="Speth D.R."/>
            <person name="Lagkouvardos I."/>
            <person name="Wang Y."/>
            <person name="Qian P.-Y."/>
            <person name="Dutilh B.E."/>
            <person name="Jetten M.S."/>
        </authorList>
    </citation>
    <scope>NUCLEOTIDE SEQUENCE [LARGE SCALE GENOMIC DNA]</scope>
    <source>
        <strain evidence="2">BSI-1</strain>
    </source>
</reference>
<dbReference type="AlphaFoldDB" id="A0A1E3XFK9"/>
<gene>
    <name evidence="2" type="ORF">SCARUB_00447</name>
</gene>
<name>A0A1E3XFK9_9BACT</name>
<keyword evidence="1" id="KW-0812">Transmembrane</keyword>